<comment type="similarity">
    <text evidence="1">Belongs to the peptidase M16 family.</text>
</comment>
<name>A0AAD5TVB8_9FUNG</name>
<evidence type="ECO:0000256" key="7">
    <source>
        <dbReference type="SAM" id="Phobius"/>
    </source>
</evidence>
<dbReference type="InterPro" id="IPR050626">
    <property type="entry name" value="Peptidase_M16"/>
</dbReference>
<dbReference type="GO" id="GO:0043171">
    <property type="term" value="P:peptide catabolic process"/>
    <property type="evidence" value="ECO:0007669"/>
    <property type="project" value="TreeGrafter"/>
</dbReference>
<gene>
    <name evidence="10" type="ORF">HK099_000472</name>
</gene>
<reference evidence="10" key="1">
    <citation type="submission" date="2020-05" db="EMBL/GenBank/DDBJ databases">
        <title>Phylogenomic resolution of chytrid fungi.</title>
        <authorList>
            <person name="Stajich J.E."/>
            <person name="Amses K."/>
            <person name="Simmons R."/>
            <person name="Seto K."/>
            <person name="Myers J."/>
            <person name="Bonds A."/>
            <person name="Quandt C.A."/>
            <person name="Barry K."/>
            <person name="Liu P."/>
            <person name="Grigoriev I."/>
            <person name="Longcore J.E."/>
            <person name="James T.Y."/>
        </authorList>
    </citation>
    <scope>NUCLEOTIDE SEQUENCE</scope>
    <source>
        <strain evidence="10">JEL0476</strain>
    </source>
</reference>
<keyword evidence="7" id="KW-0812">Transmembrane</keyword>
<dbReference type="InterPro" id="IPR007863">
    <property type="entry name" value="Peptidase_M16_C"/>
</dbReference>
<evidence type="ECO:0000256" key="6">
    <source>
        <dbReference type="ARBA" id="ARBA00023049"/>
    </source>
</evidence>
<feature type="transmembrane region" description="Helical" evidence="7">
    <location>
        <begin position="197"/>
        <end position="217"/>
    </location>
</feature>
<keyword evidence="6" id="KW-0482">Metalloprotease</keyword>
<evidence type="ECO:0000256" key="1">
    <source>
        <dbReference type="ARBA" id="ARBA00007261"/>
    </source>
</evidence>
<feature type="transmembrane region" description="Helical" evidence="7">
    <location>
        <begin position="229"/>
        <end position="249"/>
    </location>
</feature>
<dbReference type="GO" id="GO:0005739">
    <property type="term" value="C:mitochondrion"/>
    <property type="evidence" value="ECO:0007669"/>
    <property type="project" value="TreeGrafter"/>
</dbReference>
<keyword evidence="7" id="KW-0472">Membrane</keyword>
<feature type="domain" description="Peptidase M16 N-terminal" evidence="8">
    <location>
        <begin position="1"/>
        <end position="93"/>
    </location>
</feature>
<dbReference type="GO" id="GO:0046872">
    <property type="term" value="F:metal ion binding"/>
    <property type="evidence" value="ECO:0007669"/>
    <property type="project" value="UniProtKB-KW"/>
</dbReference>
<evidence type="ECO:0000313" key="11">
    <source>
        <dbReference type="Proteomes" id="UP001211065"/>
    </source>
</evidence>
<keyword evidence="11" id="KW-1185">Reference proteome</keyword>
<dbReference type="GO" id="GO:0004222">
    <property type="term" value="F:metalloendopeptidase activity"/>
    <property type="evidence" value="ECO:0007669"/>
    <property type="project" value="TreeGrafter"/>
</dbReference>
<dbReference type="Gene3D" id="3.30.830.10">
    <property type="entry name" value="Metalloenzyme, LuxS/M16 peptidase-like"/>
    <property type="match status" value="1"/>
</dbReference>
<keyword evidence="2" id="KW-0645">Protease</keyword>
<comment type="caution">
    <text evidence="10">The sequence shown here is derived from an EMBL/GenBank/DDBJ whole genome shotgun (WGS) entry which is preliminary data.</text>
</comment>
<dbReference type="AlphaFoldDB" id="A0AAD5TVB8"/>
<dbReference type="InterPro" id="IPR011249">
    <property type="entry name" value="Metalloenz_LuxS/M16"/>
</dbReference>
<dbReference type="GO" id="GO:0005829">
    <property type="term" value="C:cytosol"/>
    <property type="evidence" value="ECO:0007669"/>
    <property type="project" value="TreeGrafter"/>
</dbReference>
<organism evidence="10 11">
    <name type="scientific">Clydaea vesicula</name>
    <dbReference type="NCBI Taxonomy" id="447962"/>
    <lineage>
        <taxon>Eukaryota</taxon>
        <taxon>Fungi</taxon>
        <taxon>Fungi incertae sedis</taxon>
        <taxon>Chytridiomycota</taxon>
        <taxon>Chytridiomycota incertae sedis</taxon>
        <taxon>Chytridiomycetes</taxon>
        <taxon>Lobulomycetales</taxon>
        <taxon>Lobulomycetaceae</taxon>
        <taxon>Clydaea</taxon>
    </lineage>
</organism>
<evidence type="ECO:0000256" key="3">
    <source>
        <dbReference type="ARBA" id="ARBA00022723"/>
    </source>
</evidence>
<evidence type="ECO:0000259" key="8">
    <source>
        <dbReference type="Pfam" id="PF00675"/>
    </source>
</evidence>
<dbReference type="Pfam" id="PF05193">
    <property type="entry name" value="Peptidase_M16_C"/>
    <property type="match status" value="1"/>
</dbReference>
<accession>A0AAD5TVB8</accession>
<dbReference type="Pfam" id="PF00675">
    <property type="entry name" value="Peptidase_M16"/>
    <property type="match status" value="1"/>
</dbReference>
<evidence type="ECO:0008006" key="12">
    <source>
        <dbReference type="Google" id="ProtNLM"/>
    </source>
</evidence>
<keyword evidence="5" id="KW-0862">Zinc</keyword>
<dbReference type="InterPro" id="IPR011765">
    <property type="entry name" value="Pept_M16_N"/>
</dbReference>
<evidence type="ECO:0000256" key="2">
    <source>
        <dbReference type="ARBA" id="ARBA00022670"/>
    </source>
</evidence>
<keyword evidence="7" id="KW-1133">Transmembrane helix</keyword>
<dbReference type="Proteomes" id="UP001211065">
    <property type="component" value="Unassembled WGS sequence"/>
</dbReference>
<dbReference type="EMBL" id="JADGJW010001105">
    <property type="protein sequence ID" value="KAJ3206703.1"/>
    <property type="molecule type" value="Genomic_DNA"/>
</dbReference>
<evidence type="ECO:0000256" key="4">
    <source>
        <dbReference type="ARBA" id="ARBA00022801"/>
    </source>
</evidence>
<dbReference type="GO" id="GO:0051603">
    <property type="term" value="P:proteolysis involved in protein catabolic process"/>
    <property type="evidence" value="ECO:0007669"/>
    <property type="project" value="TreeGrafter"/>
</dbReference>
<dbReference type="PANTHER" id="PTHR43690:SF18">
    <property type="entry name" value="INSULIN-DEGRADING ENZYME-RELATED"/>
    <property type="match status" value="1"/>
</dbReference>
<evidence type="ECO:0000256" key="5">
    <source>
        <dbReference type="ARBA" id="ARBA00022833"/>
    </source>
</evidence>
<keyword evidence="4" id="KW-0378">Hydrolase</keyword>
<dbReference type="SUPFAM" id="SSF63411">
    <property type="entry name" value="LuxS/MPP-like metallohydrolase"/>
    <property type="match status" value="1"/>
</dbReference>
<keyword evidence="3" id="KW-0479">Metal-binding</keyword>
<dbReference type="PANTHER" id="PTHR43690">
    <property type="entry name" value="NARDILYSIN"/>
    <property type="match status" value="1"/>
</dbReference>
<evidence type="ECO:0000259" key="9">
    <source>
        <dbReference type="Pfam" id="PF05193"/>
    </source>
</evidence>
<proteinExistence type="inferred from homology"/>
<evidence type="ECO:0000313" key="10">
    <source>
        <dbReference type="EMBL" id="KAJ3206703.1"/>
    </source>
</evidence>
<sequence length="291" mass="33570">MIFLGTKKYPAENDFEKFILENNGNFNAYTTSDHTLYHFNGLSPGCLPLALDKLSSFFHQPLLNESSMDRERIAVDQEYKKNIESEGWRLHHAYKVLANSDHPFSLFSTGNLETMKKINSIYLHEWFNKNYGTNLMNVAILGKESIEQLEEYAINYFGKIPMRKSNELPSLGNDLVHHYKPQSISLKNFKPNVHSRLEILTIFFSVTTLVIAFASVLGKKLPRGQFLNFIWFVCTGLIHIITEGWVVWFNKDVITRNDILSDLWKEYALADSRYIISDPFIINMEGITAVS</sequence>
<protein>
    <recommendedName>
        <fullName evidence="12">Peptidase M16 C-terminal domain-containing protein</fullName>
    </recommendedName>
</protein>
<feature type="domain" description="Peptidase M16 C-terminal" evidence="9">
    <location>
        <begin position="123"/>
        <end position="180"/>
    </location>
</feature>